<keyword evidence="1" id="KW-0472">Membrane</keyword>
<dbReference type="EMBL" id="JAACXV010000070">
    <property type="protein sequence ID" value="KAF7284750.1"/>
    <property type="molecule type" value="Genomic_DNA"/>
</dbReference>
<reference evidence="2" key="1">
    <citation type="submission" date="2020-08" db="EMBL/GenBank/DDBJ databases">
        <title>Genome sequencing and assembly of the red palm weevil Rhynchophorus ferrugineus.</title>
        <authorList>
            <person name="Dias G.B."/>
            <person name="Bergman C.M."/>
            <person name="Manee M."/>
        </authorList>
    </citation>
    <scope>NUCLEOTIDE SEQUENCE</scope>
    <source>
        <strain evidence="2">AA-2017</strain>
        <tissue evidence="2">Whole larva</tissue>
    </source>
</reference>
<dbReference type="AlphaFoldDB" id="A0A834IR27"/>
<protein>
    <submittedName>
        <fullName evidence="2">Uncharacterized protein</fullName>
    </submittedName>
</protein>
<evidence type="ECO:0000313" key="3">
    <source>
        <dbReference type="Proteomes" id="UP000625711"/>
    </source>
</evidence>
<name>A0A834IR27_RHYFE</name>
<sequence length="95" mass="10742">MEKYREKENKPPETGLFSKICRTHFTLVAIFFLFSPFLSGTSYFADVKPVQYPLAKLKGNVAKYKGLSIEQNKTKNNAVDNVEGVLKGCCLYSHC</sequence>
<feature type="transmembrane region" description="Helical" evidence="1">
    <location>
        <begin position="25"/>
        <end position="45"/>
    </location>
</feature>
<proteinExistence type="predicted"/>
<keyword evidence="1" id="KW-1133">Transmembrane helix</keyword>
<keyword evidence="1" id="KW-0812">Transmembrane</keyword>
<dbReference type="Proteomes" id="UP000625711">
    <property type="component" value="Unassembled WGS sequence"/>
</dbReference>
<evidence type="ECO:0000256" key="1">
    <source>
        <dbReference type="SAM" id="Phobius"/>
    </source>
</evidence>
<organism evidence="2 3">
    <name type="scientific">Rhynchophorus ferrugineus</name>
    <name type="common">Red palm weevil</name>
    <name type="synonym">Curculio ferrugineus</name>
    <dbReference type="NCBI Taxonomy" id="354439"/>
    <lineage>
        <taxon>Eukaryota</taxon>
        <taxon>Metazoa</taxon>
        <taxon>Ecdysozoa</taxon>
        <taxon>Arthropoda</taxon>
        <taxon>Hexapoda</taxon>
        <taxon>Insecta</taxon>
        <taxon>Pterygota</taxon>
        <taxon>Neoptera</taxon>
        <taxon>Endopterygota</taxon>
        <taxon>Coleoptera</taxon>
        <taxon>Polyphaga</taxon>
        <taxon>Cucujiformia</taxon>
        <taxon>Curculionidae</taxon>
        <taxon>Dryophthorinae</taxon>
        <taxon>Rhynchophorus</taxon>
    </lineage>
</organism>
<evidence type="ECO:0000313" key="2">
    <source>
        <dbReference type="EMBL" id="KAF7284750.1"/>
    </source>
</evidence>
<comment type="caution">
    <text evidence="2">The sequence shown here is derived from an EMBL/GenBank/DDBJ whole genome shotgun (WGS) entry which is preliminary data.</text>
</comment>
<keyword evidence="3" id="KW-1185">Reference proteome</keyword>
<accession>A0A834IR27</accession>
<gene>
    <name evidence="2" type="ORF">GWI33_021619</name>
</gene>